<dbReference type="Gene3D" id="1.10.287.470">
    <property type="entry name" value="Helix hairpin bin"/>
    <property type="match status" value="1"/>
</dbReference>
<evidence type="ECO:0000256" key="3">
    <source>
        <dbReference type="SAM" id="Phobius"/>
    </source>
</evidence>
<dbReference type="InterPro" id="IPR006143">
    <property type="entry name" value="RND_pump_MFP"/>
</dbReference>
<dbReference type="GO" id="GO:0060003">
    <property type="term" value="P:copper ion export"/>
    <property type="evidence" value="ECO:0007669"/>
    <property type="project" value="TreeGrafter"/>
</dbReference>
<evidence type="ECO:0000256" key="1">
    <source>
        <dbReference type="ARBA" id="ARBA00009477"/>
    </source>
</evidence>
<dbReference type="Gene3D" id="2.40.30.170">
    <property type="match status" value="1"/>
</dbReference>
<feature type="transmembrane region" description="Helical" evidence="3">
    <location>
        <begin position="12"/>
        <end position="34"/>
    </location>
</feature>
<reference evidence="4 5" key="1">
    <citation type="submission" date="2016-08" db="EMBL/GenBank/DDBJ databases">
        <authorList>
            <person name="Seilhamer J.J."/>
        </authorList>
    </citation>
    <scope>NUCLEOTIDE SEQUENCE [LARGE SCALE GENOMIC DNA]</scope>
    <source>
        <strain evidence="4 5">CCBAU 10071</strain>
    </source>
</reference>
<feature type="transmembrane region" description="Helical" evidence="3">
    <location>
        <begin position="193"/>
        <end position="215"/>
    </location>
</feature>
<dbReference type="GO" id="GO:0022857">
    <property type="term" value="F:transmembrane transporter activity"/>
    <property type="evidence" value="ECO:0007669"/>
    <property type="project" value="InterPro"/>
</dbReference>
<evidence type="ECO:0000313" key="4">
    <source>
        <dbReference type="EMBL" id="SCB43817.1"/>
    </source>
</evidence>
<gene>
    <name evidence="4" type="ORF">GA0061099_1007369</name>
</gene>
<keyword evidence="2" id="KW-0813">Transport</keyword>
<dbReference type="Proteomes" id="UP000183174">
    <property type="component" value="Unassembled WGS sequence"/>
</dbReference>
<feature type="transmembrane region" description="Helical" evidence="3">
    <location>
        <begin position="168"/>
        <end position="186"/>
    </location>
</feature>
<dbReference type="Gene3D" id="2.40.50.100">
    <property type="match status" value="1"/>
</dbReference>
<keyword evidence="3" id="KW-1133">Transmembrane helix</keyword>
<keyword evidence="3" id="KW-0812">Transmembrane</keyword>
<protein>
    <submittedName>
        <fullName evidence="4">RND family efflux transporter, MFP subunit</fullName>
    </submittedName>
</protein>
<dbReference type="PANTHER" id="PTHR30097">
    <property type="entry name" value="CATION EFFLUX SYSTEM PROTEIN CUSB"/>
    <property type="match status" value="1"/>
</dbReference>
<name>A0A1C3WUW1_9BRAD</name>
<dbReference type="EMBL" id="FMAE01000007">
    <property type="protein sequence ID" value="SCB43817.1"/>
    <property type="molecule type" value="Genomic_DNA"/>
</dbReference>
<organism evidence="4 5">
    <name type="scientific">Bradyrhizobium yuanmingense</name>
    <dbReference type="NCBI Taxonomy" id="108015"/>
    <lineage>
        <taxon>Bacteria</taxon>
        <taxon>Pseudomonadati</taxon>
        <taxon>Pseudomonadota</taxon>
        <taxon>Alphaproteobacteria</taxon>
        <taxon>Hyphomicrobiales</taxon>
        <taxon>Nitrobacteraceae</taxon>
        <taxon>Bradyrhizobium</taxon>
    </lineage>
</organism>
<evidence type="ECO:0000313" key="5">
    <source>
        <dbReference type="Proteomes" id="UP000183174"/>
    </source>
</evidence>
<dbReference type="PANTHER" id="PTHR30097:SF4">
    <property type="entry name" value="SLR6042 PROTEIN"/>
    <property type="match status" value="1"/>
</dbReference>
<accession>A0A1C3WUW1</accession>
<dbReference type="AlphaFoldDB" id="A0A1C3WUW1"/>
<sequence>MLMNQRCPKGRLAARGLAGAFWLASLVFGLSGAFGHEGHDHGDAEKTAVVSSAYPRIAARSELYEVVGILKEGRLSVFIDDVATNEPVSDAALQVTIGDSAPIEASSQEDGVYTAPIPNGTPSGSVEVIFSISASRGNDLLVDSFVPRAEARPAEHKHEPGWLLSNRAAIAASALAALGFGGLFAYWRRRGRFMAASTSAVMAGALVILAAIMFGEGRTNATQPSPPDVPALSDAPRRLQDGTVFAAKPTQRLLEVRTAAAEPQTIHPAVTLIGRVMADPNRSSIVQSIYGGRVVPGDDGIPRIGQTVRKGDLLIRIEPHLPIADRTTILEKVGEIEQLMAITDNKLRRLRPLAERGAVPQGQVNDLESELEGLRARRETVRNSRTGFEELRASTDGIITSAKVAPGQVIQPQDVLFQIADPSSLWVEALAYDEIGLKQPEAATAMAPNGQQIALSFVGTSRALRQHASVVQFAIPEPPAGLNIGQPLNVMVQAGAPVSGLVVPRNAVVRSGNGENIVWLHTEPERFEPRPVRVVQVDAARVIVAAGVNEGEHIVVRGTDLINQIR</sequence>
<evidence type="ECO:0000256" key="2">
    <source>
        <dbReference type="ARBA" id="ARBA00022448"/>
    </source>
</evidence>
<proteinExistence type="inferred from homology"/>
<dbReference type="SUPFAM" id="SSF111369">
    <property type="entry name" value="HlyD-like secretion proteins"/>
    <property type="match status" value="1"/>
</dbReference>
<dbReference type="InterPro" id="IPR051909">
    <property type="entry name" value="MFP_Cation_Efflux"/>
</dbReference>
<dbReference type="Gene3D" id="2.40.420.20">
    <property type="match status" value="1"/>
</dbReference>
<dbReference type="GO" id="GO:0015679">
    <property type="term" value="P:plasma membrane copper ion transport"/>
    <property type="evidence" value="ECO:0007669"/>
    <property type="project" value="TreeGrafter"/>
</dbReference>
<keyword evidence="3" id="KW-0472">Membrane</keyword>
<dbReference type="NCBIfam" id="TIGR01730">
    <property type="entry name" value="RND_mfp"/>
    <property type="match status" value="1"/>
</dbReference>
<dbReference type="GO" id="GO:0016020">
    <property type="term" value="C:membrane"/>
    <property type="evidence" value="ECO:0007669"/>
    <property type="project" value="InterPro"/>
</dbReference>
<dbReference type="GO" id="GO:0030313">
    <property type="term" value="C:cell envelope"/>
    <property type="evidence" value="ECO:0007669"/>
    <property type="project" value="TreeGrafter"/>
</dbReference>
<comment type="similarity">
    <text evidence="1">Belongs to the membrane fusion protein (MFP) (TC 8.A.1) family.</text>
</comment>